<dbReference type="EMBL" id="VYTZ01000006">
    <property type="protein sequence ID" value="KAA9377875.1"/>
    <property type="molecule type" value="Genomic_DNA"/>
</dbReference>
<dbReference type="Proteomes" id="UP000327011">
    <property type="component" value="Unassembled WGS sequence"/>
</dbReference>
<comment type="caution">
    <text evidence="2">The sequence shown here is derived from an EMBL/GenBank/DDBJ whole genome shotgun (WGS) entry which is preliminary data.</text>
</comment>
<feature type="compositionally biased region" description="Basic and acidic residues" evidence="1">
    <location>
        <begin position="42"/>
        <end position="67"/>
    </location>
</feature>
<name>A0A5J5K3Q9_9ACTN</name>
<dbReference type="AlphaFoldDB" id="A0A5J5K3Q9"/>
<keyword evidence="3" id="KW-1185">Reference proteome</keyword>
<evidence type="ECO:0000313" key="2">
    <source>
        <dbReference type="EMBL" id="KAA9377875.1"/>
    </source>
</evidence>
<gene>
    <name evidence="2" type="ORF">F5972_18795</name>
</gene>
<feature type="region of interest" description="Disordered" evidence="1">
    <location>
        <begin position="1"/>
        <end position="67"/>
    </location>
</feature>
<accession>A0A5J5K3Q9</accession>
<reference evidence="2 3" key="1">
    <citation type="submission" date="2019-09" db="EMBL/GenBank/DDBJ databases">
        <title>Screening of Novel Bioactive Compounds from Soil-Associated.</title>
        <authorList>
            <person name="Gong X."/>
        </authorList>
    </citation>
    <scope>NUCLEOTIDE SEQUENCE [LARGE SCALE GENOMIC DNA]</scope>
    <source>
        <strain evidence="2 3">Gxj-6</strain>
    </source>
</reference>
<proteinExistence type="predicted"/>
<sequence>MAGGRRRAVRRGRPARPARPGPADDLPRRGGDARPAGRPGRPRGEGDDHPFPRGRGGEGRRPRRDPA</sequence>
<protein>
    <submittedName>
        <fullName evidence="2">Uncharacterized protein</fullName>
    </submittedName>
</protein>
<evidence type="ECO:0000256" key="1">
    <source>
        <dbReference type="SAM" id="MobiDB-lite"/>
    </source>
</evidence>
<evidence type="ECO:0000313" key="3">
    <source>
        <dbReference type="Proteomes" id="UP000327011"/>
    </source>
</evidence>
<organism evidence="2 3">
    <name type="scientific">Microbispora cellulosiformans</name>
    <dbReference type="NCBI Taxonomy" id="2614688"/>
    <lineage>
        <taxon>Bacteria</taxon>
        <taxon>Bacillati</taxon>
        <taxon>Actinomycetota</taxon>
        <taxon>Actinomycetes</taxon>
        <taxon>Streptosporangiales</taxon>
        <taxon>Streptosporangiaceae</taxon>
        <taxon>Microbispora</taxon>
    </lineage>
</organism>
<feature type="compositionally biased region" description="Basic residues" evidence="1">
    <location>
        <begin position="1"/>
        <end position="16"/>
    </location>
</feature>